<dbReference type="SUPFAM" id="SSF69118">
    <property type="entry name" value="AhpD-like"/>
    <property type="match status" value="1"/>
</dbReference>
<dbReference type="InterPro" id="IPR003779">
    <property type="entry name" value="CMD-like"/>
</dbReference>
<comment type="caution">
    <text evidence="2">The sequence shown here is derived from an EMBL/GenBank/DDBJ whole genome shotgun (WGS) entry which is preliminary data.</text>
</comment>
<evidence type="ECO:0000313" key="2">
    <source>
        <dbReference type="EMBL" id="KRM03163.1"/>
    </source>
</evidence>
<dbReference type="Gene3D" id="1.20.1290.10">
    <property type="entry name" value="AhpD-like"/>
    <property type="match status" value="1"/>
</dbReference>
<name>A0A0R1VGB2_9LACO</name>
<dbReference type="InterPro" id="IPR029032">
    <property type="entry name" value="AhpD-like"/>
</dbReference>
<proteinExistence type="predicted"/>
<evidence type="ECO:0000313" key="3">
    <source>
        <dbReference type="Proteomes" id="UP000051739"/>
    </source>
</evidence>
<accession>A0A0R1VGB2</accession>
<dbReference type="Proteomes" id="UP000051739">
    <property type="component" value="Unassembled WGS sequence"/>
</dbReference>
<protein>
    <recommendedName>
        <fullName evidence="1">Carboxymuconolactone decarboxylase-like domain-containing protein</fullName>
    </recommendedName>
</protein>
<evidence type="ECO:0000259" key="1">
    <source>
        <dbReference type="Pfam" id="PF02627"/>
    </source>
</evidence>
<dbReference type="AlphaFoldDB" id="A0A0R1VGB2"/>
<dbReference type="PATRIC" id="fig|1423749.3.peg.1503"/>
<organism evidence="2 3">
    <name type="scientific">Limosilactobacillus gastricus DSM 16045</name>
    <dbReference type="NCBI Taxonomy" id="1423749"/>
    <lineage>
        <taxon>Bacteria</taxon>
        <taxon>Bacillati</taxon>
        <taxon>Bacillota</taxon>
        <taxon>Bacilli</taxon>
        <taxon>Lactobacillales</taxon>
        <taxon>Lactobacillaceae</taxon>
        <taxon>Limosilactobacillus</taxon>
    </lineage>
</organism>
<dbReference type="PANTHER" id="PTHR33570:SF2">
    <property type="entry name" value="CARBOXYMUCONOLACTONE DECARBOXYLASE-LIKE DOMAIN-CONTAINING PROTEIN"/>
    <property type="match status" value="1"/>
</dbReference>
<keyword evidence="3" id="KW-1185">Reference proteome</keyword>
<feature type="domain" description="Carboxymuconolactone decarboxylase-like" evidence="1">
    <location>
        <begin position="3"/>
        <end position="80"/>
    </location>
</feature>
<reference evidence="2 3" key="1">
    <citation type="journal article" date="2015" name="Genome Announc.">
        <title>Expanding the biotechnology potential of lactobacilli through comparative genomics of 213 strains and associated genera.</title>
        <authorList>
            <person name="Sun Z."/>
            <person name="Harris H.M."/>
            <person name="McCann A."/>
            <person name="Guo C."/>
            <person name="Argimon S."/>
            <person name="Zhang W."/>
            <person name="Yang X."/>
            <person name="Jeffery I.B."/>
            <person name="Cooney J.C."/>
            <person name="Kagawa T.F."/>
            <person name="Liu W."/>
            <person name="Song Y."/>
            <person name="Salvetti E."/>
            <person name="Wrobel A."/>
            <person name="Rasinkangas P."/>
            <person name="Parkhill J."/>
            <person name="Rea M.C."/>
            <person name="O'Sullivan O."/>
            <person name="Ritari J."/>
            <person name="Douillard F.P."/>
            <person name="Paul Ross R."/>
            <person name="Yang R."/>
            <person name="Briner A.E."/>
            <person name="Felis G.E."/>
            <person name="de Vos W.M."/>
            <person name="Barrangou R."/>
            <person name="Klaenhammer T.R."/>
            <person name="Caufield P.W."/>
            <person name="Cui Y."/>
            <person name="Zhang H."/>
            <person name="O'Toole P.W."/>
        </authorList>
    </citation>
    <scope>NUCLEOTIDE SEQUENCE [LARGE SCALE GENOMIC DNA]</scope>
    <source>
        <strain evidence="2 3">DSM 16045</strain>
    </source>
</reference>
<gene>
    <name evidence="2" type="ORF">FC60_GL001459</name>
</gene>
<dbReference type="GO" id="GO:0051920">
    <property type="term" value="F:peroxiredoxin activity"/>
    <property type="evidence" value="ECO:0007669"/>
    <property type="project" value="InterPro"/>
</dbReference>
<sequence length="88" mass="9948">MVDNCFGDYYTRQGLNYQERELMTFCYLAAQGGVEPQLEGHAEANIQNGNDYLFLIKVISQNLPLIGYPRSLNALRCATEAKAKVEEQ</sequence>
<dbReference type="InterPro" id="IPR052512">
    <property type="entry name" value="4CMD/NDH-1_regulator"/>
</dbReference>
<dbReference type="Pfam" id="PF02627">
    <property type="entry name" value="CMD"/>
    <property type="match status" value="1"/>
</dbReference>
<dbReference type="PANTHER" id="PTHR33570">
    <property type="entry name" value="4-CARBOXYMUCONOLACTONE DECARBOXYLASE FAMILY PROTEIN"/>
    <property type="match status" value="1"/>
</dbReference>
<dbReference type="EMBL" id="AZFN01000005">
    <property type="protein sequence ID" value="KRM03163.1"/>
    <property type="molecule type" value="Genomic_DNA"/>
</dbReference>